<protein>
    <submittedName>
        <fullName evidence="2">Uncharacterized protein</fullName>
    </submittedName>
</protein>
<feature type="region of interest" description="Disordered" evidence="1">
    <location>
        <begin position="177"/>
        <end position="256"/>
    </location>
</feature>
<evidence type="ECO:0000313" key="3">
    <source>
        <dbReference type="Proteomes" id="UP000698800"/>
    </source>
</evidence>
<feature type="region of interest" description="Disordered" evidence="1">
    <location>
        <begin position="316"/>
        <end position="369"/>
    </location>
</feature>
<dbReference type="Proteomes" id="UP000698800">
    <property type="component" value="Unassembled WGS sequence"/>
</dbReference>
<organism evidence="2 3">
    <name type="scientific">Glutinoglossum americanum</name>
    <dbReference type="NCBI Taxonomy" id="1670608"/>
    <lineage>
        <taxon>Eukaryota</taxon>
        <taxon>Fungi</taxon>
        <taxon>Dikarya</taxon>
        <taxon>Ascomycota</taxon>
        <taxon>Pezizomycotina</taxon>
        <taxon>Geoglossomycetes</taxon>
        <taxon>Geoglossales</taxon>
        <taxon>Geoglossaceae</taxon>
        <taxon>Glutinoglossum</taxon>
    </lineage>
</organism>
<feature type="region of interest" description="Disordered" evidence="1">
    <location>
        <begin position="450"/>
        <end position="517"/>
    </location>
</feature>
<feature type="compositionally biased region" description="Low complexity" evidence="1">
    <location>
        <begin position="193"/>
        <end position="202"/>
    </location>
</feature>
<sequence>MAVGLQFQPLELRAEWMEASIAAVIVVEKEMLICHQQPHLVPPPTVTPWAEHPANNPSYQPPLSQWRARSRSLASRASSRGSFRVGRRPRTEPRPSISAPSDFRRVESFRRPGATFRPLELSIYLPENRLSPLPLFSTNDLNTELEYPAPVAFSQRRDSLLSNSQYSVSRGNFRIARKPVALSPDGGRRSSDTRSTPSTTDSEWLAQPLCPRPNLPESASSQDLIAALEEKLPKSPPPTRPRSNTEPSPILHNRDSEQYRRVYAALEERMDLERRLREIDTILEEKLTDADDIPLEATDEKARYLLSLKVEEETHPLRQLPVRPSTAPNPNATSLADRPLPPTPLNFAQPQPSQHPPPPPPPPKVDTTNTVFRKPSLQAVIPDLSRKQSRSRVSNWLFSSPVTSPVSPSQQQQQQQQQQQPFYQCAAVTRRSSTISTLSASSASSTISSLSTLEEQEAHSPTTITAQSSPSKTSISLVRQRTFGRAEARKQGEPEYFAPEHQEVNPLPKSPGVGVAF</sequence>
<dbReference type="AlphaFoldDB" id="A0A9P8I0V2"/>
<comment type="caution">
    <text evidence="2">The sequence shown here is derived from an EMBL/GenBank/DDBJ whole genome shotgun (WGS) entry which is preliminary data.</text>
</comment>
<feature type="region of interest" description="Disordered" evidence="1">
    <location>
        <begin position="45"/>
        <end position="104"/>
    </location>
</feature>
<accession>A0A9P8I0V2</accession>
<feature type="compositionally biased region" description="Low complexity" evidence="1">
    <location>
        <begin position="71"/>
        <end position="84"/>
    </location>
</feature>
<evidence type="ECO:0000313" key="2">
    <source>
        <dbReference type="EMBL" id="KAH0539126.1"/>
    </source>
</evidence>
<feature type="compositionally biased region" description="Pro residues" evidence="1">
    <location>
        <begin position="353"/>
        <end position="364"/>
    </location>
</feature>
<feature type="compositionally biased region" description="Basic and acidic residues" evidence="1">
    <location>
        <begin position="484"/>
        <end position="503"/>
    </location>
</feature>
<proteinExistence type="predicted"/>
<feature type="region of interest" description="Disordered" evidence="1">
    <location>
        <begin position="399"/>
        <end position="418"/>
    </location>
</feature>
<name>A0A9P8I0V2_9PEZI</name>
<reference evidence="2" key="1">
    <citation type="submission" date="2021-03" db="EMBL/GenBank/DDBJ databases">
        <title>Comparative genomics and phylogenomic investigation of the class Geoglossomycetes provide insights into ecological specialization and systematics.</title>
        <authorList>
            <person name="Melie T."/>
            <person name="Pirro S."/>
            <person name="Miller A.N."/>
            <person name="Quandt A."/>
        </authorList>
    </citation>
    <scope>NUCLEOTIDE SEQUENCE</scope>
    <source>
        <strain evidence="2">GBOQ0MN5Z8</strain>
    </source>
</reference>
<gene>
    <name evidence="2" type="ORF">FGG08_004297</name>
</gene>
<evidence type="ECO:0000256" key="1">
    <source>
        <dbReference type="SAM" id="MobiDB-lite"/>
    </source>
</evidence>
<keyword evidence="3" id="KW-1185">Reference proteome</keyword>
<dbReference type="OrthoDB" id="3595619at2759"/>
<feature type="compositionally biased region" description="Polar residues" evidence="1">
    <location>
        <begin position="459"/>
        <end position="479"/>
    </location>
</feature>
<dbReference type="EMBL" id="JAGHQL010000085">
    <property type="protein sequence ID" value="KAH0539126.1"/>
    <property type="molecule type" value="Genomic_DNA"/>
</dbReference>